<sequence length="36" mass="4153">MNTKTRCVLTIKEAVQLIMIKLKRPKALFVICAFCK</sequence>
<evidence type="ECO:0000313" key="2">
    <source>
        <dbReference type="Proteomes" id="UP000019365"/>
    </source>
</evidence>
<name>W7UFX6_RUMFL</name>
<gene>
    <name evidence="1" type="ORF">RF007C_00630</name>
</gene>
<proteinExistence type="predicted"/>
<comment type="caution">
    <text evidence="1">The sequence shown here is derived from an EMBL/GenBank/DDBJ whole genome shotgun (WGS) entry which is preliminary data.</text>
</comment>
<accession>W7UFX6</accession>
<keyword evidence="2" id="KW-1185">Reference proteome</keyword>
<organism evidence="1 2">
    <name type="scientific">Ruminococcus flavefaciens 007c</name>
    <dbReference type="NCBI Taxonomy" id="1341157"/>
    <lineage>
        <taxon>Bacteria</taxon>
        <taxon>Bacillati</taxon>
        <taxon>Bacillota</taxon>
        <taxon>Clostridia</taxon>
        <taxon>Eubacteriales</taxon>
        <taxon>Oscillospiraceae</taxon>
        <taxon>Ruminococcus</taxon>
    </lineage>
</organism>
<protein>
    <submittedName>
        <fullName evidence="1">Uncharacterized protein</fullName>
    </submittedName>
</protein>
<dbReference type="Proteomes" id="UP000019365">
    <property type="component" value="Unassembled WGS sequence"/>
</dbReference>
<reference evidence="1 2" key="1">
    <citation type="journal article" date="2014" name="PLoS ONE">
        <title>Rumen cellulosomics: divergent fiber-degrading strategies revealed by comparative genome-wide analysis of six ruminococcal strains.</title>
        <authorList>
            <person name="Dassa B."/>
            <person name="Borovok I."/>
            <person name="Ruimy-Israeli V."/>
            <person name="Lamed R."/>
            <person name="Flint H.J."/>
            <person name="Duncan S.H."/>
            <person name="Henrissat B."/>
            <person name="Coutinho P."/>
            <person name="Morrison M."/>
            <person name="Mosoni P."/>
            <person name="Yeoman C.J."/>
            <person name="White B.A."/>
            <person name="Bayer E.A."/>
        </authorList>
    </citation>
    <scope>NUCLEOTIDE SEQUENCE [LARGE SCALE GENOMIC DNA]</scope>
    <source>
        <strain evidence="1 2">007c</strain>
    </source>
</reference>
<evidence type="ECO:0000313" key="1">
    <source>
        <dbReference type="EMBL" id="EWM54081.1"/>
    </source>
</evidence>
<dbReference type="AlphaFoldDB" id="W7UFX6"/>
<dbReference type="EMBL" id="ATAX01000020">
    <property type="protein sequence ID" value="EWM54081.1"/>
    <property type="molecule type" value="Genomic_DNA"/>
</dbReference>